<dbReference type="EMBL" id="VSRR010003445">
    <property type="protein sequence ID" value="MPC36187.1"/>
    <property type="molecule type" value="Genomic_DNA"/>
</dbReference>
<keyword evidence="3" id="KW-1185">Reference proteome</keyword>
<evidence type="ECO:0000313" key="3">
    <source>
        <dbReference type="Proteomes" id="UP000324222"/>
    </source>
</evidence>
<reference evidence="2 3" key="1">
    <citation type="submission" date="2019-05" db="EMBL/GenBank/DDBJ databases">
        <title>Another draft genome of Portunus trituberculatus and its Hox gene families provides insights of decapod evolution.</title>
        <authorList>
            <person name="Jeong J.-H."/>
            <person name="Song I."/>
            <person name="Kim S."/>
            <person name="Choi T."/>
            <person name="Kim D."/>
            <person name="Ryu S."/>
            <person name="Kim W."/>
        </authorList>
    </citation>
    <scope>NUCLEOTIDE SEQUENCE [LARGE SCALE GENOMIC DNA]</scope>
    <source>
        <tissue evidence="2">Muscle</tissue>
    </source>
</reference>
<comment type="caution">
    <text evidence="2">The sequence shown here is derived from an EMBL/GenBank/DDBJ whole genome shotgun (WGS) entry which is preliminary data.</text>
</comment>
<proteinExistence type="predicted"/>
<organism evidence="2 3">
    <name type="scientific">Portunus trituberculatus</name>
    <name type="common">Swimming crab</name>
    <name type="synonym">Neptunus trituberculatus</name>
    <dbReference type="NCBI Taxonomy" id="210409"/>
    <lineage>
        <taxon>Eukaryota</taxon>
        <taxon>Metazoa</taxon>
        <taxon>Ecdysozoa</taxon>
        <taxon>Arthropoda</taxon>
        <taxon>Crustacea</taxon>
        <taxon>Multicrustacea</taxon>
        <taxon>Malacostraca</taxon>
        <taxon>Eumalacostraca</taxon>
        <taxon>Eucarida</taxon>
        <taxon>Decapoda</taxon>
        <taxon>Pleocyemata</taxon>
        <taxon>Brachyura</taxon>
        <taxon>Eubrachyura</taxon>
        <taxon>Portunoidea</taxon>
        <taxon>Portunidae</taxon>
        <taxon>Portuninae</taxon>
        <taxon>Portunus</taxon>
    </lineage>
</organism>
<dbReference type="OrthoDB" id="1100386at2759"/>
<gene>
    <name evidence="2" type="ORF">E2C01_029635</name>
</gene>
<evidence type="ECO:0000256" key="1">
    <source>
        <dbReference type="SAM" id="MobiDB-lite"/>
    </source>
</evidence>
<protein>
    <submittedName>
        <fullName evidence="2">Uncharacterized protein</fullName>
    </submittedName>
</protein>
<dbReference type="Proteomes" id="UP000324222">
    <property type="component" value="Unassembled WGS sequence"/>
</dbReference>
<dbReference type="AlphaFoldDB" id="A0A5B7ESG1"/>
<feature type="region of interest" description="Disordered" evidence="1">
    <location>
        <begin position="62"/>
        <end position="120"/>
    </location>
</feature>
<feature type="compositionally biased region" description="Polar residues" evidence="1">
    <location>
        <begin position="104"/>
        <end position="120"/>
    </location>
</feature>
<feature type="compositionally biased region" description="Low complexity" evidence="1">
    <location>
        <begin position="65"/>
        <end position="83"/>
    </location>
</feature>
<name>A0A5B7ESG1_PORTR</name>
<evidence type="ECO:0000313" key="2">
    <source>
        <dbReference type="EMBL" id="MPC36187.1"/>
    </source>
</evidence>
<accession>A0A5B7ESG1</accession>
<sequence length="184" mass="19527">MQAAAGKSIDSPPPCMHGNGLCMTSAFRNSHPFLKGSCMHDKVTPSRSQCPAITSPQVKLVPRLTSGRWTRGGSKGSTTTSSSQAGAVPQLPPTAGPLRAGSLSRGSLNRTPQRNSNNRLARQHHTLHARTAAHDHEDEVRQPLTLLPKSSHTSCLTVASASVSPRAGWREAVPHCVSEPLCFA</sequence>